<feature type="non-terminal residue" evidence="1">
    <location>
        <position position="1"/>
    </location>
</feature>
<reference evidence="1 2" key="1">
    <citation type="journal article" date="2015" name="BMC Genomics">
        <title>Insights from the genome of Ophiocordyceps polyrhachis-furcata to pathogenicity and host specificity in insect fungi.</title>
        <authorList>
            <person name="Wichadakul D."/>
            <person name="Kobmoo N."/>
            <person name="Ingsriswang S."/>
            <person name="Tangphatsornruang S."/>
            <person name="Chantasingh D."/>
            <person name="Luangsa-ard J.J."/>
            <person name="Eurwilaichitr L."/>
        </authorList>
    </citation>
    <scope>NUCLEOTIDE SEQUENCE [LARGE SCALE GENOMIC DNA]</scope>
    <source>
        <strain evidence="1 2">BCC 54312</strain>
    </source>
</reference>
<evidence type="ECO:0000313" key="1">
    <source>
        <dbReference type="EMBL" id="RCI07850.1"/>
    </source>
</evidence>
<dbReference type="EMBL" id="LKCN02000023">
    <property type="protein sequence ID" value="RCI07850.1"/>
    <property type="molecule type" value="Genomic_DNA"/>
</dbReference>
<dbReference type="AlphaFoldDB" id="A0A367L093"/>
<name>A0A367L093_9HYPO</name>
<keyword evidence="2" id="KW-1185">Reference proteome</keyword>
<protein>
    <submittedName>
        <fullName evidence="1">Uncharacterized protein</fullName>
    </submittedName>
</protein>
<gene>
    <name evidence="1" type="ORF">L249_5814</name>
</gene>
<sequence length="61" mass="7038">FGSNDDDWRTGRALSQHLSFFSSSVADCNGPYALPPQYDPKSYAHVFERRRPVRSRFLFSP</sequence>
<organism evidence="1 2">
    <name type="scientific">Ophiocordyceps polyrhachis-furcata BCC 54312</name>
    <dbReference type="NCBI Taxonomy" id="1330021"/>
    <lineage>
        <taxon>Eukaryota</taxon>
        <taxon>Fungi</taxon>
        <taxon>Dikarya</taxon>
        <taxon>Ascomycota</taxon>
        <taxon>Pezizomycotina</taxon>
        <taxon>Sordariomycetes</taxon>
        <taxon>Hypocreomycetidae</taxon>
        <taxon>Hypocreales</taxon>
        <taxon>Ophiocordycipitaceae</taxon>
        <taxon>Ophiocordyceps</taxon>
    </lineage>
</organism>
<dbReference type="Proteomes" id="UP000253664">
    <property type="component" value="Unassembled WGS sequence"/>
</dbReference>
<accession>A0A367L093</accession>
<evidence type="ECO:0000313" key="2">
    <source>
        <dbReference type="Proteomes" id="UP000253664"/>
    </source>
</evidence>
<proteinExistence type="predicted"/>
<comment type="caution">
    <text evidence="1">The sequence shown here is derived from an EMBL/GenBank/DDBJ whole genome shotgun (WGS) entry which is preliminary data.</text>
</comment>